<organism evidence="2 3">
    <name type="scientific">Aliicoccus persicus</name>
    <dbReference type="NCBI Taxonomy" id="930138"/>
    <lineage>
        <taxon>Bacteria</taxon>
        <taxon>Bacillati</taxon>
        <taxon>Bacillota</taxon>
        <taxon>Bacilli</taxon>
        <taxon>Bacillales</taxon>
        <taxon>Staphylococcaceae</taxon>
        <taxon>Aliicoccus</taxon>
    </lineage>
</organism>
<name>A0A921DXZ1_9STAP</name>
<dbReference type="EMBL" id="DYYI01000088">
    <property type="protein sequence ID" value="HJE20260.1"/>
    <property type="molecule type" value="Genomic_DNA"/>
</dbReference>
<reference evidence="2" key="2">
    <citation type="submission" date="2021-09" db="EMBL/GenBank/DDBJ databases">
        <authorList>
            <person name="Gilroy R."/>
        </authorList>
    </citation>
    <scope>NUCLEOTIDE SEQUENCE</scope>
    <source>
        <strain evidence="2">6019</strain>
    </source>
</reference>
<comment type="caution">
    <text evidence="2">The sequence shown here is derived from an EMBL/GenBank/DDBJ whole genome shotgun (WGS) entry which is preliminary data.</text>
</comment>
<keyword evidence="1" id="KW-1133">Transmembrane helix</keyword>
<dbReference type="InterPro" id="IPR050400">
    <property type="entry name" value="Bact_Cytoskel_RodZ"/>
</dbReference>
<dbReference type="PANTHER" id="PTHR34475">
    <property type="match status" value="1"/>
</dbReference>
<protein>
    <submittedName>
        <fullName evidence="2">Helix-turn-helix domain-containing protein</fullName>
    </submittedName>
</protein>
<sequence>MKIGQYLQSKREDSSTTIKVLHERSGLRRDIIQKIEANDFENLPSPEHAKFLVTLYADALDLSSERLIKEHEDEFPDVDHPTFITEAENADQKYFKRVVITFIAMIVVVFVIWIILLQIGSQADIFEPRAIYDTTQLNIMTQGVKIL</sequence>
<dbReference type="InterPro" id="IPR010982">
    <property type="entry name" value="Lambda_DNA-bd_dom_sf"/>
</dbReference>
<dbReference type="GO" id="GO:0003677">
    <property type="term" value="F:DNA binding"/>
    <property type="evidence" value="ECO:0007669"/>
    <property type="project" value="InterPro"/>
</dbReference>
<evidence type="ECO:0000313" key="2">
    <source>
        <dbReference type="EMBL" id="HJE20260.1"/>
    </source>
</evidence>
<evidence type="ECO:0000313" key="3">
    <source>
        <dbReference type="Proteomes" id="UP000763505"/>
    </source>
</evidence>
<gene>
    <name evidence="2" type="ORF">K8V35_07905</name>
</gene>
<dbReference type="Proteomes" id="UP000763505">
    <property type="component" value="Unassembled WGS sequence"/>
</dbReference>
<feature type="transmembrane region" description="Helical" evidence="1">
    <location>
        <begin position="98"/>
        <end position="119"/>
    </location>
</feature>
<proteinExistence type="predicted"/>
<reference evidence="2" key="1">
    <citation type="journal article" date="2021" name="PeerJ">
        <title>Extensive microbial diversity within the chicken gut microbiome revealed by metagenomics and culture.</title>
        <authorList>
            <person name="Gilroy R."/>
            <person name="Ravi A."/>
            <person name="Getino M."/>
            <person name="Pursley I."/>
            <person name="Horton D.L."/>
            <person name="Alikhan N.F."/>
            <person name="Baker D."/>
            <person name="Gharbi K."/>
            <person name="Hall N."/>
            <person name="Watson M."/>
            <person name="Adriaenssens E.M."/>
            <person name="Foster-Nyarko E."/>
            <person name="Jarju S."/>
            <person name="Secka A."/>
            <person name="Antonio M."/>
            <person name="Oren A."/>
            <person name="Chaudhuri R.R."/>
            <person name="La Ragione R."/>
            <person name="Hildebrand F."/>
            <person name="Pallen M.J."/>
        </authorList>
    </citation>
    <scope>NUCLEOTIDE SEQUENCE</scope>
    <source>
        <strain evidence="2">6019</strain>
    </source>
</reference>
<keyword evidence="1" id="KW-0812">Transmembrane</keyword>
<accession>A0A921DXZ1</accession>
<dbReference type="Gene3D" id="1.10.260.40">
    <property type="entry name" value="lambda repressor-like DNA-binding domains"/>
    <property type="match status" value="1"/>
</dbReference>
<dbReference type="SUPFAM" id="SSF47413">
    <property type="entry name" value="lambda repressor-like DNA-binding domains"/>
    <property type="match status" value="1"/>
</dbReference>
<evidence type="ECO:0000256" key="1">
    <source>
        <dbReference type="SAM" id="Phobius"/>
    </source>
</evidence>
<dbReference type="AlphaFoldDB" id="A0A921DXZ1"/>
<keyword evidence="1" id="KW-0472">Membrane</keyword>
<dbReference type="PANTHER" id="PTHR34475:SF1">
    <property type="entry name" value="CYTOSKELETON PROTEIN RODZ"/>
    <property type="match status" value="1"/>
</dbReference>
<dbReference type="Pfam" id="PF13413">
    <property type="entry name" value="HTH_25"/>
    <property type="match status" value="1"/>
</dbReference>